<gene>
    <name evidence="2" type="ORF">EOE66_02370</name>
</gene>
<dbReference type="OrthoDB" id="7058820at2"/>
<accession>A0A437RSY2</accession>
<sequence length="246" mass="26872">MWRSAGWPCHDAIELDLLAAGLLERRWDAAERETLRVTDAGLQRLAEARQRHQAAYTEHEALVARVAREMQRAGRIAWRGLSLRAPLRAEPAELAPPAHNGGGIETATAAAPARSPTVWAVAMPDVYSIRHTTVEDHVEPIAHEIKVRRADLLSDLRRPEKAAAYLAVSSQCWYVLREGIAESDEVPPAYGVMFASASGLVVARPAPRRAMRLPLAVWMALAKAHPEPHDESEGSAWLADTATPGG</sequence>
<evidence type="ECO:0000256" key="1">
    <source>
        <dbReference type="SAM" id="MobiDB-lite"/>
    </source>
</evidence>
<evidence type="ECO:0000313" key="2">
    <source>
        <dbReference type="EMBL" id="RVU49878.1"/>
    </source>
</evidence>
<name>A0A437RSY2_9BURK</name>
<dbReference type="AlphaFoldDB" id="A0A437RSY2"/>
<evidence type="ECO:0000313" key="3">
    <source>
        <dbReference type="Proteomes" id="UP000285575"/>
    </source>
</evidence>
<organism evidence="2 3">
    <name type="scientific">Rubrivivax rivuli</name>
    <dbReference type="NCBI Taxonomy" id="1862385"/>
    <lineage>
        <taxon>Bacteria</taxon>
        <taxon>Pseudomonadati</taxon>
        <taxon>Pseudomonadota</taxon>
        <taxon>Betaproteobacteria</taxon>
        <taxon>Burkholderiales</taxon>
        <taxon>Sphaerotilaceae</taxon>
        <taxon>Rubrivivax</taxon>
    </lineage>
</organism>
<reference evidence="2 3" key="1">
    <citation type="submission" date="2019-01" db="EMBL/GenBank/DDBJ databases">
        <authorList>
            <person name="Chen W.-M."/>
        </authorList>
    </citation>
    <scope>NUCLEOTIDE SEQUENCE [LARGE SCALE GENOMIC DNA]</scope>
    <source>
        <strain evidence="2 3">KYPY4</strain>
    </source>
</reference>
<dbReference type="EMBL" id="SACR01000001">
    <property type="protein sequence ID" value="RVU49878.1"/>
    <property type="molecule type" value="Genomic_DNA"/>
</dbReference>
<comment type="caution">
    <text evidence="2">The sequence shown here is derived from an EMBL/GenBank/DDBJ whole genome shotgun (WGS) entry which is preliminary data.</text>
</comment>
<protein>
    <submittedName>
        <fullName evidence="2">Uncharacterized protein</fullName>
    </submittedName>
</protein>
<keyword evidence="3" id="KW-1185">Reference proteome</keyword>
<proteinExistence type="predicted"/>
<feature type="region of interest" description="Disordered" evidence="1">
    <location>
        <begin position="227"/>
        <end position="246"/>
    </location>
</feature>
<dbReference type="Proteomes" id="UP000285575">
    <property type="component" value="Unassembled WGS sequence"/>
</dbReference>